<evidence type="ECO:0008006" key="3">
    <source>
        <dbReference type="Google" id="ProtNLM"/>
    </source>
</evidence>
<proteinExistence type="predicted"/>
<protein>
    <recommendedName>
        <fullName evidence="3">Sarcosine oxidase subunit gamma</fullName>
    </recommendedName>
</protein>
<organism evidence="1 2">
    <name type="scientific">Kineobactrum salinum</name>
    <dbReference type="NCBI Taxonomy" id="2708301"/>
    <lineage>
        <taxon>Bacteria</taxon>
        <taxon>Pseudomonadati</taxon>
        <taxon>Pseudomonadota</taxon>
        <taxon>Gammaproteobacteria</taxon>
        <taxon>Cellvibrionales</taxon>
        <taxon>Halieaceae</taxon>
        <taxon>Kineobactrum</taxon>
    </lineage>
</organism>
<dbReference type="KEGG" id="kim:G3T16_18410"/>
<name>A0A6C0U4K5_9GAMM</name>
<sequence length="185" mass="20091">MDKQSAAKTLNGAIVGRQHVRVAENTGWALLRLQAFHRSPGAVDNLSQRLGMCLPAAGETIVEDGRRWFWSAPGEWVIAVPAEAGGDTARALREELDGQFIVMSVITDSRVVLDCSGEDARNVLARGSTVDFHPARFGIGQCLNTRFAGVPVMIAQLEEGAFLLFADRSVAAYLRDWFEVSSVTS</sequence>
<reference evidence="1 2" key="1">
    <citation type="submission" date="2020-02" db="EMBL/GenBank/DDBJ databases">
        <title>Genome sequencing for Kineobactrum sp. M2.</title>
        <authorList>
            <person name="Park S.-J."/>
        </authorList>
    </citation>
    <scope>NUCLEOTIDE SEQUENCE [LARGE SCALE GENOMIC DNA]</scope>
    <source>
        <strain evidence="1 2">M2</strain>
    </source>
</reference>
<gene>
    <name evidence="1" type="ORF">G3T16_18410</name>
</gene>
<dbReference type="AlphaFoldDB" id="A0A6C0U4K5"/>
<dbReference type="Gene3D" id="3.30.1360.120">
    <property type="entry name" value="Probable tRNA modification gtpase trme, domain 1"/>
    <property type="match status" value="1"/>
</dbReference>
<accession>A0A6C0U4K5</accession>
<dbReference type="EMBL" id="CP048711">
    <property type="protein sequence ID" value="QIB67072.1"/>
    <property type="molecule type" value="Genomic_DNA"/>
</dbReference>
<dbReference type="RefSeq" id="WP_163496500.1">
    <property type="nucleotide sequence ID" value="NZ_CP048711.1"/>
</dbReference>
<evidence type="ECO:0000313" key="2">
    <source>
        <dbReference type="Proteomes" id="UP000477680"/>
    </source>
</evidence>
<dbReference type="SUPFAM" id="SSF103025">
    <property type="entry name" value="Folate-binding domain"/>
    <property type="match status" value="1"/>
</dbReference>
<keyword evidence="2" id="KW-1185">Reference proteome</keyword>
<dbReference type="Proteomes" id="UP000477680">
    <property type="component" value="Chromosome"/>
</dbReference>
<dbReference type="Gene3D" id="3.30.70.1520">
    <property type="entry name" value="Heterotetrameric sarcosine oxidase"/>
    <property type="match status" value="1"/>
</dbReference>
<dbReference type="InterPro" id="IPR027266">
    <property type="entry name" value="TrmE/GcvT-like"/>
</dbReference>
<dbReference type="InterPro" id="IPR007375">
    <property type="entry name" value="SoxG"/>
</dbReference>
<evidence type="ECO:0000313" key="1">
    <source>
        <dbReference type="EMBL" id="QIB67072.1"/>
    </source>
</evidence>
<dbReference type="Pfam" id="PF04268">
    <property type="entry name" value="SoxG"/>
    <property type="match status" value="1"/>
</dbReference>